<keyword evidence="2" id="KW-0472">Membrane</keyword>
<evidence type="ECO:0000256" key="2">
    <source>
        <dbReference type="SAM" id="Phobius"/>
    </source>
</evidence>
<dbReference type="RefSeq" id="WP_204661762.1">
    <property type="nucleotide sequence ID" value="NZ_JAFBDT010000002.1"/>
</dbReference>
<reference evidence="3 4" key="1">
    <citation type="submission" date="2021-01" db="EMBL/GenBank/DDBJ databases">
        <title>Genomic Encyclopedia of Type Strains, Phase IV (KMG-IV): sequencing the most valuable type-strain genomes for metagenomic binning, comparative biology and taxonomic classification.</title>
        <authorList>
            <person name="Goeker M."/>
        </authorList>
    </citation>
    <scope>NUCLEOTIDE SEQUENCE [LARGE SCALE GENOMIC DNA]</scope>
    <source>
        <strain evidence="3 4">DSM 24436</strain>
    </source>
</reference>
<keyword evidence="2" id="KW-0812">Transmembrane</keyword>
<evidence type="ECO:0000313" key="4">
    <source>
        <dbReference type="Proteomes" id="UP000767854"/>
    </source>
</evidence>
<feature type="transmembrane region" description="Helical" evidence="2">
    <location>
        <begin position="38"/>
        <end position="62"/>
    </location>
</feature>
<protein>
    <submittedName>
        <fullName evidence="3">Uncharacterized protein</fullName>
    </submittedName>
</protein>
<keyword evidence="1" id="KW-0175">Coiled coil</keyword>
<feature type="transmembrane region" description="Helical" evidence="2">
    <location>
        <begin position="12"/>
        <end position="31"/>
    </location>
</feature>
<dbReference type="EMBL" id="JAFBDT010000002">
    <property type="protein sequence ID" value="MBM7560935.1"/>
    <property type="molecule type" value="Genomic_DNA"/>
</dbReference>
<sequence>MEVLGLHKSIGIVIGLLVQLSLMAFGFRVYFKGRHFWGTYVGIALIGVVTVAQFFMMMYWVAVQAPISTFYRQAFWVSAVLTVSLLIFALTVYLYQKMVLKKTYHESVSLGSVLNQVDSLIFVFDVVGNKVNTFGQLKGLALDQESFENWQTFVRWQAEHVAQDTGTDGVYVVAHGPFYLLVETTYVENRSGDRVGRIVSLSDVTKEQTLSQEIERTNLELDKANAAFYRAIDKDIQVQKDRQKEKIIAETNALLLEEIGATIDQMTVVIEDPVLTIETGKQAVQEMVNRTERLYQKLRDTLNQLSQNEGEKL</sequence>
<keyword evidence="4" id="KW-1185">Reference proteome</keyword>
<gene>
    <name evidence="3" type="ORF">JOC49_000449</name>
</gene>
<feature type="transmembrane region" description="Helical" evidence="2">
    <location>
        <begin position="74"/>
        <end position="95"/>
    </location>
</feature>
<dbReference type="Proteomes" id="UP000767854">
    <property type="component" value="Unassembled WGS sequence"/>
</dbReference>
<proteinExistence type="predicted"/>
<accession>A0ABS2MNG6</accession>
<evidence type="ECO:0000256" key="1">
    <source>
        <dbReference type="SAM" id="Coils"/>
    </source>
</evidence>
<name>A0ABS2MNG6_9FIRM</name>
<feature type="coiled-coil region" evidence="1">
    <location>
        <begin position="281"/>
        <end position="308"/>
    </location>
</feature>
<organism evidence="3 4">
    <name type="scientific">Fusibacter tunisiensis</name>
    <dbReference type="NCBI Taxonomy" id="1008308"/>
    <lineage>
        <taxon>Bacteria</taxon>
        <taxon>Bacillati</taxon>
        <taxon>Bacillota</taxon>
        <taxon>Clostridia</taxon>
        <taxon>Eubacteriales</taxon>
        <taxon>Eubacteriales Family XII. Incertae Sedis</taxon>
        <taxon>Fusibacter</taxon>
    </lineage>
</organism>
<comment type="caution">
    <text evidence="3">The sequence shown here is derived from an EMBL/GenBank/DDBJ whole genome shotgun (WGS) entry which is preliminary data.</text>
</comment>
<evidence type="ECO:0000313" key="3">
    <source>
        <dbReference type="EMBL" id="MBM7560935.1"/>
    </source>
</evidence>
<keyword evidence="2" id="KW-1133">Transmembrane helix</keyword>